<dbReference type="HOGENOM" id="CLU_573513_0_0_11"/>
<keyword evidence="4 7" id="KW-1133">Transmembrane helix</keyword>
<comment type="subcellular location">
    <subcellularLocation>
        <location evidence="1">Cell membrane</location>
        <topology evidence="1">Multi-pass membrane protein</topology>
    </subcellularLocation>
</comment>
<protein>
    <submittedName>
        <fullName evidence="8">Polysaccharide biosynthesis protein</fullName>
    </submittedName>
</protein>
<dbReference type="InterPro" id="IPR050833">
    <property type="entry name" value="Poly_Biosynth_Transport"/>
</dbReference>
<feature type="transmembrane region" description="Helical" evidence="7">
    <location>
        <begin position="394"/>
        <end position="415"/>
    </location>
</feature>
<feature type="transmembrane region" description="Helical" evidence="7">
    <location>
        <begin position="223"/>
        <end position="241"/>
    </location>
</feature>
<gene>
    <name evidence="8" type="ordered locus">Cwoe_5305</name>
</gene>
<feature type="transmembrane region" description="Helical" evidence="7">
    <location>
        <begin position="336"/>
        <end position="356"/>
    </location>
</feature>
<feature type="region of interest" description="Disordered" evidence="6">
    <location>
        <begin position="480"/>
        <end position="502"/>
    </location>
</feature>
<feature type="transmembrane region" description="Helical" evidence="7">
    <location>
        <begin position="368"/>
        <end position="388"/>
    </location>
</feature>
<organism evidence="8 9">
    <name type="scientific">Conexibacter woesei (strain DSM 14684 / CCUG 47730 / CIP 108061 / JCM 11494 / NBRC 100937 / ID131577)</name>
    <dbReference type="NCBI Taxonomy" id="469383"/>
    <lineage>
        <taxon>Bacteria</taxon>
        <taxon>Bacillati</taxon>
        <taxon>Actinomycetota</taxon>
        <taxon>Thermoleophilia</taxon>
        <taxon>Solirubrobacterales</taxon>
        <taxon>Conexibacteraceae</taxon>
        <taxon>Conexibacter</taxon>
    </lineage>
</organism>
<feature type="transmembrane region" description="Helical" evidence="7">
    <location>
        <begin position="301"/>
        <end position="324"/>
    </location>
</feature>
<feature type="transmembrane region" description="Helical" evidence="7">
    <location>
        <begin position="427"/>
        <end position="445"/>
    </location>
</feature>
<dbReference type="Pfam" id="PF01943">
    <property type="entry name" value="Polysacc_synt"/>
    <property type="match status" value="1"/>
</dbReference>
<dbReference type="PANTHER" id="PTHR30250:SF11">
    <property type="entry name" value="O-ANTIGEN TRANSPORTER-RELATED"/>
    <property type="match status" value="1"/>
</dbReference>
<feature type="transmembrane region" description="Helical" evidence="7">
    <location>
        <begin position="90"/>
        <end position="114"/>
    </location>
</feature>
<evidence type="ECO:0000313" key="9">
    <source>
        <dbReference type="Proteomes" id="UP000008229"/>
    </source>
</evidence>
<dbReference type="PANTHER" id="PTHR30250">
    <property type="entry name" value="PST FAMILY PREDICTED COLANIC ACID TRANSPORTER"/>
    <property type="match status" value="1"/>
</dbReference>
<dbReference type="CDD" id="cd13128">
    <property type="entry name" value="MATE_Wzx_like"/>
    <property type="match status" value="1"/>
</dbReference>
<keyword evidence="2" id="KW-1003">Cell membrane</keyword>
<feature type="transmembrane region" description="Helical" evidence="7">
    <location>
        <begin position="56"/>
        <end position="78"/>
    </location>
</feature>
<dbReference type="Proteomes" id="UP000008229">
    <property type="component" value="Chromosome"/>
</dbReference>
<proteinExistence type="predicted"/>
<keyword evidence="5 7" id="KW-0472">Membrane</keyword>
<reference evidence="8 9" key="1">
    <citation type="journal article" date="2010" name="Stand. Genomic Sci.">
        <title>Complete genome sequence of Conexibacter woesei type strain (ID131577).</title>
        <authorList>
            <person name="Pukall R."/>
            <person name="Lapidus A."/>
            <person name="Glavina Del Rio T."/>
            <person name="Copeland A."/>
            <person name="Tice H."/>
            <person name="Cheng J.-F."/>
            <person name="Lucas S."/>
            <person name="Chen F."/>
            <person name="Nolan M."/>
            <person name="Bruce D."/>
            <person name="Goodwin L."/>
            <person name="Pitluck S."/>
            <person name="Mavromatis K."/>
            <person name="Ivanova N."/>
            <person name="Ovchinnikova G."/>
            <person name="Pati A."/>
            <person name="Chen A."/>
            <person name="Palaniappan K."/>
            <person name="Land M."/>
            <person name="Hauser L."/>
            <person name="Chang Y.-J."/>
            <person name="Jeffries C.D."/>
            <person name="Chain P."/>
            <person name="Meincke L."/>
            <person name="Sims D."/>
            <person name="Brettin T."/>
            <person name="Detter J.C."/>
            <person name="Rohde M."/>
            <person name="Goeker M."/>
            <person name="Bristow J."/>
            <person name="Eisen J.A."/>
            <person name="Markowitz V."/>
            <person name="Kyrpides N.C."/>
            <person name="Klenk H.-P."/>
            <person name="Hugenholtz P."/>
        </authorList>
    </citation>
    <scope>NUCLEOTIDE SEQUENCE [LARGE SCALE GENOMIC DNA]</scope>
    <source>
        <strain evidence="9">DSM 14684 / CIP 108061 / JCM 11494 / NBRC 100937 / ID131577</strain>
    </source>
</reference>
<feature type="transmembrane region" description="Helical" evidence="7">
    <location>
        <begin position="451"/>
        <end position="473"/>
    </location>
</feature>
<evidence type="ECO:0000256" key="2">
    <source>
        <dbReference type="ARBA" id="ARBA00022475"/>
    </source>
</evidence>
<dbReference type="STRING" id="469383.Cwoe_5305"/>
<dbReference type="KEGG" id="cwo:Cwoe_5305"/>
<dbReference type="GO" id="GO:0005886">
    <property type="term" value="C:plasma membrane"/>
    <property type="evidence" value="ECO:0007669"/>
    <property type="project" value="UniProtKB-SubCell"/>
</dbReference>
<accession>D3FFB8</accession>
<feature type="transmembrane region" description="Helical" evidence="7">
    <location>
        <begin position="157"/>
        <end position="178"/>
    </location>
</feature>
<evidence type="ECO:0000256" key="7">
    <source>
        <dbReference type="SAM" id="Phobius"/>
    </source>
</evidence>
<evidence type="ECO:0000256" key="4">
    <source>
        <dbReference type="ARBA" id="ARBA00022989"/>
    </source>
</evidence>
<evidence type="ECO:0000256" key="1">
    <source>
        <dbReference type="ARBA" id="ARBA00004651"/>
    </source>
</evidence>
<feature type="transmembrane region" description="Helical" evidence="7">
    <location>
        <begin position="126"/>
        <end position="145"/>
    </location>
</feature>
<feature type="transmembrane region" description="Helical" evidence="7">
    <location>
        <begin position="261"/>
        <end position="280"/>
    </location>
</feature>
<name>D3FFB8_CONWI</name>
<keyword evidence="3 7" id="KW-0812">Transmembrane</keyword>
<dbReference type="eggNOG" id="COG2244">
    <property type="taxonomic scope" value="Bacteria"/>
</dbReference>
<evidence type="ECO:0000256" key="3">
    <source>
        <dbReference type="ARBA" id="ARBA00022692"/>
    </source>
</evidence>
<dbReference type="InterPro" id="IPR002797">
    <property type="entry name" value="Polysacc_synth"/>
</dbReference>
<sequence>MTGSGNTTVSVSGRLGPVVRGFLALGTATAIGQVISFIVLVVVARRVGPENLGSFAFAQSFAMYFQIPIDFGITMYAIREVAREPERVRSILGEVLLAQLVLLVVCMTVTLLVAPGLMPEGDAREILPIIVIGWIPTTIGLDWALRSMRHMGIVAGWRLGGQVIYGILTVALVGGGLAGVKTYAWLQVLTSAIIAVGMTATMFRIHGLPRLRIDLRGLGRRYARGLVVGISLAIAAIYYTIDNIVLGYMAGPTEVGIFSAAYKIPFNIVMIGTVWLQAAYPYASALAVHDAAAFRVQLGRVASLAGTVSIPVAIGGTLLAHQLIVGVFGQAYEEAAVPFMLLIWSAVIALLQVNYTNGVLALGDEKHYLLAVVVAALANVGLDILLIPSLGASGAAAATVVAELAVLIFVGRRIAQRLGPPPIEWGRLARSAGATALMVVVLLPLRNTVPFWLAIGAGAIVYLGAAFALRVVTRDELAKLTRRKSDDASPEDAAEEPASEAK</sequence>
<keyword evidence="9" id="KW-1185">Reference proteome</keyword>
<evidence type="ECO:0000313" key="8">
    <source>
        <dbReference type="EMBL" id="ADB53711.1"/>
    </source>
</evidence>
<evidence type="ECO:0000256" key="6">
    <source>
        <dbReference type="SAM" id="MobiDB-lite"/>
    </source>
</evidence>
<reference evidence="9" key="2">
    <citation type="submission" date="2010-01" db="EMBL/GenBank/DDBJ databases">
        <title>The complete genome of Conexibacter woesei DSM 14684.</title>
        <authorList>
            <consortium name="US DOE Joint Genome Institute (JGI-PGF)"/>
            <person name="Lucas S."/>
            <person name="Copeland A."/>
            <person name="Lapidus A."/>
            <person name="Glavina del Rio T."/>
            <person name="Dalin E."/>
            <person name="Tice H."/>
            <person name="Bruce D."/>
            <person name="Goodwin L."/>
            <person name="Pitluck S."/>
            <person name="Kyrpides N."/>
            <person name="Mavromatis K."/>
            <person name="Ivanova N."/>
            <person name="Mikhailova N."/>
            <person name="Chertkov O."/>
            <person name="Brettin T."/>
            <person name="Detter J.C."/>
            <person name="Han C."/>
            <person name="Larimer F."/>
            <person name="Land M."/>
            <person name="Hauser L."/>
            <person name="Markowitz V."/>
            <person name="Cheng J.-F."/>
            <person name="Hugenholtz P."/>
            <person name="Woyke T."/>
            <person name="Wu D."/>
            <person name="Pukall R."/>
            <person name="Steenblock K."/>
            <person name="Schneider S."/>
            <person name="Klenk H.-P."/>
            <person name="Eisen J.A."/>
        </authorList>
    </citation>
    <scope>NUCLEOTIDE SEQUENCE [LARGE SCALE GENOMIC DNA]</scope>
    <source>
        <strain evidence="9">DSM 14684 / CIP 108061 / JCM 11494 / NBRC 100937 / ID131577</strain>
    </source>
</reference>
<dbReference type="EMBL" id="CP001854">
    <property type="protein sequence ID" value="ADB53711.1"/>
    <property type="molecule type" value="Genomic_DNA"/>
</dbReference>
<feature type="transmembrane region" description="Helical" evidence="7">
    <location>
        <begin position="184"/>
        <end position="203"/>
    </location>
</feature>
<feature type="compositionally biased region" description="Acidic residues" evidence="6">
    <location>
        <begin position="488"/>
        <end position="502"/>
    </location>
</feature>
<feature type="transmembrane region" description="Helical" evidence="7">
    <location>
        <begin position="21"/>
        <end position="44"/>
    </location>
</feature>
<dbReference type="AlphaFoldDB" id="D3FFB8"/>
<evidence type="ECO:0000256" key="5">
    <source>
        <dbReference type="ARBA" id="ARBA00023136"/>
    </source>
</evidence>